<proteinExistence type="predicted"/>
<dbReference type="RefSeq" id="WP_067548853.1">
    <property type="nucleotide sequence ID" value="NZ_CP012836.1"/>
</dbReference>
<dbReference type="Pfam" id="PF13439">
    <property type="entry name" value="Glyco_transf_4"/>
    <property type="match status" value="1"/>
</dbReference>
<dbReference type="PATRIC" id="fig|1727163.4.peg.2895"/>
<dbReference type="KEGG" id="alm:AO498_13815"/>
<evidence type="ECO:0008006" key="5">
    <source>
        <dbReference type="Google" id="ProtNLM"/>
    </source>
</evidence>
<dbReference type="STRING" id="1727163.AO498_13815"/>
<accession>A0A142EQW6</accession>
<dbReference type="PANTHER" id="PTHR45947:SF3">
    <property type="entry name" value="SULFOQUINOVOSYL TRANSFERASE SQD2"/>
    <property type="match status" value="1"/>
</dbReference>
<evidence type="ECO:0000259" key="2">
    <source>
        <dbReference type="Pfam" id="PF13439"/>
    </source>
</evidence>
<organism evidence="3 4">
    <name type="scientific">Algoriphagus sanaruensis</name>
    <dbReference type="NCBI Taxonomy" id="1727163"/>
    <lineage>
        <taxon>Bacteria</taxon>
        <taxon>Pseudomonadati</taxon>
        <taxon>Bacteroidota</taxon>
        <taxon>Cytophagia</taxon>
        <taxon>Cytophagales</taxon>
        <taxon>Cyclobacteriaceae</taxon>
        <taxon>Algoriphagus</taxon>
    </lineage>
</organism>
<dbReference type="SUPFAM" id="SSF53756">
    <property type="entry name" value="UDP-Glycosyltransferase/glycogen phosphorylase"/>
    <property type="match status" value="1"/>
</dbReference>
<feature type="domain" description="Glycosyl transferase family 1" evidence="1">
    <location>
        <begin position="194"/>
        <end position="341"/>
    </location>
</feature>
<evidence type="ECO:0000313" key="4">
    <source>
        <dbReference type="Proteomes" id="UP000073816"/>
    </source>
</evidence>
<evidence type="ECO:0000313" key="3">
    <source>
        <dbReference type="EMBL" id="AMQ57521.1"/>
    </source>
</evidence>
<dbReference type="InterPro" id="IPR050194">
    <property type="entry name" value="Glycosyltransferase_grp1"/>
</dbReference>
<protein>
    <recommendedName>
        <fullName evidence="5">Glycosyl transferase family 1 domain-containing protein</fullName>
    </recommendedName>
</protein>
<dbReference type="OrthoDB" id="9811239at2"/>
<dbReference type="AlphaFoldDB" id="A0A142EQW6"/>
<reference evidence="4" key="1">
    <citation type="submission" date="2015-09" db="EMBL/GenBank/DDBJ databases">
        <title>Complete sequence of Algoriphagus sp. M8-2.</title>
        <authorList>
            <person name="Shintani M."/>
        </authorList>
    </citation>
    <scope>NUCLEOTIDE SEQUENCE [LARGE SCALE GENOMIC DNA]</scope>
    <source>
        <strain evidence="4">M8-2</strain>
    </source>
</reference>
<dbReference type="Proteomes" id="UP000073816">
    <property type="component" value="Chromosome"/>
</dbReference>
<dbReference type="Gene3D" id="3.40.50.2000">
    <property type="entry name" value="Glycogen Phosphorylase B"/>
    <property type="match status" value="2"/>
</dbReference>
<dbReference type="Pfam" id="PF00534">
    <property type="entry name" value="Glycos_transf_1"/>
    <property type="match status" value="1"/>
</dbReference>
<dbReference type="CDD" id="cd03801">
    <property type="entry name" value="GT4_PimA-like"/>
    <property type="match status" value="1"/>
</dbReference>
<evidence type="ECO:0000259" key="1">
    <source>
        <dbReference type="Pfam" id="PF00534"/>
    </source>
</evidence>
<dbReference type="PANTHER" id="PTHR45947">
    <property type="entry name" value="SULFOQUINOVOSYL TRANSFERASE SQD2"/>
    <property type="match status" value="1"/>
</dbReference>
<gene>
    <name evidence="3" type="ORF">AO498_13815</name>
</gene>
<sequence length="377" mass="43747">MKKKTALISPILTHYRINFYKELNSAIDNNLICYFQNKNKNDGRPAIKIDGSDSLFNNYKNNQIRISSFNLKFSWDLILKIKREKVEVLIIEGATSNITSWVFLLFKEFLNLRIVVWACGWYPEGHSIFVKRIKTFAEKLFFSRANSIITYSTKAKLNFERLGINKPIYVAYNGIDLDTFKFDIEKVLFKSLELKNSSKKVFLYVGGIFEDKKVKFLIEAFNKFNFVNKDSILWVIGDGPMKNELELFVKNHNFQNILFLGRIEKDVDYYFSAADFFVLPGIGGLALNQAMLWKTPCIVSEADGTEDDLVIDEITGFRFIKNDMDSLVLKMGQAYNLSEQEYIKMGAKAQDLIIQRSNTDQMVKTFRKVIDLYSNQF</sequence>
<dbReference type="InterPro" id="IPR001296">
    <property type="entry name" value="Glyco_trans_1"/>
</dbReference>
<reference evidence="3 4" key="2">
    <citation type="journal article" date="2016" name="Genome Announc.">
        <title>Complete Genome Sequence of Algoriphagus sp. Strain M8-2, Isolated from a Brackish Lake.</title>
        <authorList>
            <person name="Muraguchi Y."/>
            <person name="Kushimoto K."/>
            <person name="Ohtsubo Y."/>
            <person name="Suzuki T."/>
            <person name="Dohra H."/>
            <person name="Kimbara K."/>
            <person name="Shintani M."/>
        </authorList>
    </citation>
    <scope>NUCLEOTIDE SEQUENCE [LARGE SCALE GENOMIC DNA]</scope>
    <source>
        <strain evidence="3 4">M8-2</strain>
    </source>
</reference>
<name>A0A142EQW6_9BACT</name>
<keyword evidence="4" id="KW-1185">Reference proteome</keyword>
<dbReference type="InterPro" id="IPR028098">
    <property type="entry name" value="Glyco_trans_4-like_N"/>
</dbReference>
<dbReference type="GO" id="GO:0016757">
    <property type="term" value="F:glycosyltransferase activity"/>
    <property type="evidence" value="ECO:0007669"/>
    <property type="project" value="InterPro"/>
</dbReference>
<dbReference type="EMBL" id="CP012836">
    <property type="protein sequence ID" value="AMQ57521.1"/>
    <property type="molecule type" value="Genomic_DNA"/>
</dbReference>
<feature type="domain" description="Glycosyltransferase subfamily 4-like N-terminal" evidence="2">
    <location>
        <begin position="67"/>
        <end position="178"/>
    </location>
</feature>